<dbReference type="PIRSF" id="PIRSF000538">
    <property type="entry name" value="GlpK"/>
    <property type="match status" value="1"/>
</dbReference>
<evidence type="ECO:0000256" key="1">
    <source>
        <dbReference type="ARBA" id="ARBA00009156"/>
    </source>
</evidence>
<dbReference type="RefSeq" id="WP_131936205.1">
    <property type="nucleotide sequence ID" value="NZ_BAAAMX010000001.1"/>
</dbReference>
<evidence type="ECO:0000256" key="3">
    <source>
        <dbReference type="ARBA" id="ARBA00022777"/>
    </source>
</evidence>
<evidence type="ECO:0000259" key="5">
    <source>
        <dbReference type="Pfam" id="PF02782"/>
    </source>
</evidence>
<dbReference type="AlphaFoldDB" id="A0A4R4PEG2"/>
<organism evidence="6 7">
    <name type="scientific">Actinomadura bangladeshensis</name>
    <dbReference type="NCBI Taxonomy" id="453573"/>
    <lineage>
        <taxon>Bacteria</taxon>
        <taxon>Bacillati</taxon>
        <taxon>Actinomycetota</taxon>
        <taxon>Actinomycetes</taxon>
        <taxon>Streptosporangiales</taxon>
        <taxon>Thermomonosporaceae</taxon>
        <taxon>Actinomadura</taxon>
    </lineage>
</organism>
<dbReference type="Proteomes" id="UP000295431">
    <property type="component" value="Unassembled WGS sequence"/>
</dbReference>
<gene>
    <name evidence="6" type="ORF">E1284_01550</name>
</gene>
<comment type="caution">
    <text evidence="6">The sequence shown here is derived from an EMBL/GenBank/DDBJ whole genome shotgun (WGS) entry which is preliminary data.</text>
</comment>
<evidence type="ECO:0000259" key="4">
    <source>
        <dbReference type="Pfam" id="PF00370"/>
    </source>
</evidence>
<dbReference type="InterPro" id="IPR018484">
    <property type="entry name" value="FGGY_N"/>
</dbReference>
<comment type="similarity">
    <text evidence="1">Belongs to the FGGY kinase family.</text>
</comment>
<dbReference type="Pfam" id="PF00370">
    <property type="entry name" value="FGGY_N"/>
    <property type="match status" value="1"/>
</dbReference>
<dbReference type="EMBL" id="SMJW01000003">
    <property type="protein sequence ID" value="TDC20063.1"/>
    <property type="molecule type" value="Genomic_DNA"/>
</dbReference>
<keyword evidence="2" id="KW-0808">Transferase</keyword>
<feature type="domain" description="Carbohydrate kinase FGGY N-terminal" evidence="4">
    <location>
        <begin position="9"/>
        <end position="264"/>
    </location>
</feature>
<dbReference type="Gene3D" id="3.30.420.40">
    <property type="match status" value="2"/>
</dbReference>
<dbReference type="GO" id="GO:0005975">
    <property type="term" value="P:carbohydrate metabolic process"/>
    <property type="evidence" value="ECO:0007669"/>
    <property type="project" value="InterPro"/>
</dbReference>
<dbReference type="InterPro" id="IPR018485">
    <property type="entry name" value="FGGY_C"/>
</dbReference>
<proteinExistence type="inferred from homology"/>
<evidence type="ECO:0000256" key="2">
    <source>
        <dbReference type="ARBA" id="ARBA00022679"/>
    </source>
</evidence>
<dbReference type="InterPro" id="IPR050406">
    <property type="entry name" value="FGGY_Carb_Kinase"/>
</dbReference>
<dbReference type="OrthoDB" id="9805576at2"/>
<feature type="domain" description="Carbohydrate kinase FGGY C-terminal" evidence="5">
    <location>
        <begin position="292"/>
        <end position="466"/>
    </location>
</feature>
<keyword evidence="7" id="KW-1185">Reference proteome</keyword>
<name>A0A4R4PEG2_9ACTN</name>
<evidence type="ECO:0000313" key="7">
    <source>
        <dbReference type="Proteomes" id="UP000295431"/>
    </source>
</evidence>
<protein>
    <submittedName>
        <fullName evidence="6">Carbohydrate kinase</fullName>
    </submittedName>
</protein>
<evidence type="ECO:0000313" key="6">
    <source>
        <dbReference type="EMBL" id="TDC20063.1"/>
    </source>
</evidence>
<keyword evidence="3 6" id="KW-0418">Kinase</keyword>
<dbReference type="InterPro" id="IPR043129">
    <property type="entry name" value="ATPase_NBD"/>
</dbReference>
<dbReference type="PANTHER" id="PTHR43095">
    <property type="entry name" value="SUGAR KINASE"/>
    <property type="match status" value="1"/>
</dbReference>
<sequence length="517" mass="55606">MSAPRERCVLTADLGSTGLKAGLVSLTGEILSCEFALLTTRRPGGGASTQDAEEWWRLLTEAARKAMAAGGVRPEQVVAASCTGQWASTVPVDAEGRPVGDCLLYDDTRGAPYSRDVIAGPVAGFAPRNALAWVRRTGGAPSPSGADPIGHLLFLRHEMPDVYAAARWFLEPVDYLTMRMTGVPAATHASMTAAWLTDNRRPDVLRYDGGLARRAGIDTGRLPPLRPIGSVVGTVSARAAGELGVPEGLPVVTGLPDLHAAVCGAGTLDDFQAHLAISTTSWIGLSVPFKKTDVLRSIASVPGLAAGSYVVADNHETGGRCLQWLNETVLGASATGDSDYERLVARAAAVPPGSHGVIFTPWLDGERSPVDDRDARAGFHNLSLTTTQDDLVRAVLEGVAYNSRWLHEAVERFAGRRLDPVRMIGGGARSDLWCRIHADVLGRTVERVEDPINATLRGQAVFAALSLGAVRREDVRTRVDRVFRPDATAGAEYERLYREFPGLYRSQRRMFRRLAMR</sequence>
<dbReference type="CDD" id="cd07805">
    <property type="entry name" value="ASKHA_NBD_FGGY_CvXK-like"/>
    <property type="match status" value="1"/>
</dbReference>
<dbReference type="GO" id="GO:0016301">
    <property type="term" value="F:kinase activity"/>
    <property type="evidence" value="ECO:0007669"/>
    <property type="project" value="UniProtKB-KW"/>
</dbReference>
<reference evidence="6 7" key="1">
    <citation type="submission" date="2019-03" db="EMBL/GenBank/DDBJ databases">
        <title>Draft genome sequences of novel Actinobacteria.</title>
        <authorList>
            <person name="Sahin N."/>
            <person name="Ay H."/>
            <person name="Saygin H."/>
        </authorList>
    </citation>
    <scope>NUCLEOTIDE SEQUENCE [LARGE SCALE GENOMIC DNA]</scope>
    <source>
        <strain evidence="6 7">DSM 45347</strain>
    </source>
</reference>
<accession>A0A4R4PEG2</accession>
<dbReference type="Pfam" id="PF02782">
    <property type="entry name" value="FGGY_C"/>
    <property type="match status" value="1"/>
</dbReference>
<dbReference type="SUPFAM" id="SSF53067">
    <property type="entry name" value="Actin-like ATPase domain"/>
    <property type="match status" value="2"/>
</dbReference>
<dbReference type="InterPro" id="IPR000577">
    <property type="entry name" value="Carb_kinase_FGGY"/>
</dbReference>